<keyword evidence="1" id="KW-0812">Transmembrane</keyword>
<dbReference type="EMBL" id="JNAX01000009">
    <property type="protein sequence ID" value="KGG21201.1"/>
    <property type="molecule type" value="Genomic_DNA"/>
</dbReference>
<dbReference type="RefSeq" id="WP_275040724.1">
    <property type="nucleotide sequence ID" value="NZ_CP138967.1"/>
</dbReference>
<accession>A0A0A2C4C3</accession>
<sequence length="41" mass="4497">MKYNWKDLFVDAAIVAVVLGVLALIIGSFPATFSKVLPFLK</sequence>
<dbReference type="Proteomes" id="UP000030392">
    <property type="component" value="Unassembled WGS sequence"/>
</dbReference>
<keyword evidence="1" id="KW-1133">Transmembrane helix</keyword>
<gene>
    <name evidence="2" type="ORF">EV03_0674</name>
</gene>
<keyword evidence="1" id="KW-0472">Membrane</keyword>
<evidence type="ECO:0000313" key="3">
    <source>
        <dbReference type="Proteomes" id="UP000030392"/>
    </source>
</evidence>
<organism evidence="2 3">
    <name type="scientific">Prochlorococcus marinus str. PAC1</name>
    <dbReference type="NCBI Taxonomy" id="59924"/>
    <lineage>
        <taxon>Bacteria</taxon>
        <taxon>Bacillati</taxon>
        <taxon>Cyanobacteriota</taxon>
        <taxon>Cyanophyceae</taxon>
        <taxon>Synechococcales</taxon>
        <taxon>Prochlorococcaceae</taxon>
        <taxon>Prochlorococcus</taxon>
    </lineage>
</organism>
<feature type="transmembrane region" description="Helical" evidence="1">
    <location>
        <begin position="12"/>
        <end position="33"/>
    </location>
</feature>
<comment type="caution">
    <text evidence="2">The sequence shown here is derived from an EMBL/GenBank/DDBJ whole genome shotgun (WGS) entry which is preliminary data.</text>
</comment>
<evidence type="ECO:0000313" key="2">
    <source>
        <dbReference type="EMBL" id="KGG21201.1"/>
    </source>
</evidence>
<protein>
    <submittedName>
        <fullName evidence="2">Uncharacterized protein</fullName>
    </submittedName>
</protein>
<evidence type="ECO:0000256" key="1">
    <source>
        <dbReference type="SAM" id="Phobius"/>
    </source>
</evidence>
<reference evidence="3" key="1">
    <citation type="journal article" date="2014" name="Sci. Data">
        <title>Genomes of diverse isolates of the marine cyanobacterium Prochlorococcus.</title>
        <authorList>
            <person name="Biller S."/>
            <person name="Berube P."/>
            <person name="Thompson J."/>
            <person name="Kelly L."/>
            <person name="Roggensack S."/>
            <person name="Awad L."/>
            <person name="Roache-Johnson K."/>
            <person name="Ding H."/>
            <person name="Giovannoni S.J."/>
            <person name="Moore L.R."/>
            <person name="Chisholm S.W."/>
        </authorList>
    </citation>
    <scope>NUCLEOTIDE SEQUENCE [LARGE SCALE GENOMIC DNA]</scope>
    <source>
        <strain evidence="3">PAC1</strain>
    </source>
</reference>
<dbReference type="AlphaFoldDB" id="A0A0A2C4C3"/>
<name>A0A0A2C4C3_PROMR</name>
<proteinExistence type="predicted"/>